<dbReference type="CDD" id="cd23422">
    <property type="entry name" value="beta-trefoil_Ricin_MPL_CNL"/>
    <property type="match status" value="1"/>
</dbReference>
<organism evidence="2 3">
    <name type="scientific">Pterulicium gracile</name>
    <dbReference type="NCBI Taxonomy" id="1884261"/>
    <lineage>
        <taxon>Eukaryota</taxon>
        <taxon>Fungi</taxon>
        <taxon>Dikarya</taxon>
        <taxon>Basidiomycota</taxon>
        <taxon>Agaricomycotina</taxon>
        <taxon>Agaricomycetes</taxon>
        <taxon>Agaricomycetidae</taxon>
        <taxon>Agaricales</taxon>
        <taxon>Pleurotineae</taxon>
        <taxon>Pterulaceae</taxon>
        <taxon>Pterulicium</taxon>
    </lineage>
</organism>
<evidence type="ECO:0000256" key="1">
    <source>
        <dbReference type="SAM" id="MobiDB-lite"/>
    </source>
</evidence>
<accession>A0A5C3QA45</accession>
<sequence length="380" mass="41544">MSAFYSSPFLRPAAAAPRLDTDLNVNSARTQVRDLDVPRDTPTDFDTESFFSISPLTRHPTPVADRLDDLEDWPVRSSSESDISSSASDEPPNATSGEREETNLQLDAAPSIHASSSVHLELSQEPTHHTESDPMIYPGVYKIVNFKSGTVLGLLPGEHTRISCSSEGDNVDIDKWLVTSLGSGALIRAFSNHHIASDYLGPANPSQKKGIREGTVLGLTAYPLVWTVSPTLFPPPDQQGGLAGEGVVAAVGWPHGDLVLDLDDFGKAERGTGVSFHPQRSYFEPCQYWRFIRCDEKPQSPPAQISWPVRARTDQARKVVSWARNVPPHGQAAVEPPRTLRRKVAEEEVTEDSWEEGTGVVRKVVKTTTTVVTETSTVTL</sequence>
<keyword evidence="3" id="KW-1185">Reference proteome</keyword>
<dbReference type="OrthoDB" id="3228793at2759"/>
<evidence type="ECO:0000313" key="2">
    <source>
        <dbReference type="EMBL" id="TFK98057.1"/>
    </source>
</evidence>
<protein>
    <recommendedName>
        <fullName evidence="4">Ricin B lectin domain-containing protein</fullName>
    </recommendedName>
</protein>
<feature type="region of interest" description="Disordered" evidence="1">
    <location>
        <begin position="56"/>
        <end position="102"/>
    </location>
</feature>
<name>A0A5C3QA45_9AGAR</name>
<dbReference type="EMBL" id="ML178842">
    <property type="protein sequence ID" value="TFK98057.1"/>
    <property type="molecule type" value="Genomic_DNA"/>
</dbReference>
<dbReference type="AlphaFoldDB" id="A0A5C3QA45"/>
<feature type="compositionally biased region" description="Low complexity" evidence="1">
    <location>
        <begin position="77"/>
        <end position="90"/>
    </location>
</feature>
<proteinExistence type="predicted"/>
<evidence type="ECO:0000313" key="3">
    <source>
        <dbReference type="Proteomes" id="UP000305067"/>
    </source>
</evidence>
<gene>
    <name evidence="2" type="ORF">BDV98DRAFT_573406</name>
</gene>
<evidence type="ECO:0008006" key="4">
    <source>
        <dbReference type="Google" id="ProtNLM"/>
    </source>
</evidence>
<dbReference type="Proteomes" id="UP000305067">
    <property type="component" value="Unassembled WGS sequence"/>
</dbReference>
<dbReference type="Gene3D" id="2.80.10.50">
    <property type="match status" value="1"/>
</dbReference>
<reference evidence="2 3" key="1">
    <citation type="journal article" date="2019" name="Nat. Ecol. Evol.">
        <title>Megaphylogeny resolves global patterns of mushroom evolution.</title>
        <authorList>
            <person name="Varga T."/>
            <person name="Krizsan K."/>
            <person name="Foldi C."/>
            <person name="Dima B."/>
            <person name="Sanchez-Garcia M."/>
            <person name="Sanchez-Ramirez S."/>
            <person name="Szollosi G.J."/>
            <person name="Szarkandi J.G."/>
            <person name="Papp V."/>
            <person name="Albert L."/>
            <person name="Andreopoulos W."/>
            <person name="Angelini C."/>
            <person name="Antonin V."/>
            <person name="Barry K.W."/>
            <person name="Bougher N.L."/>
            <person name="Buchanan P."/>
            <person name="Buyck B."/>
            <person name="Bense V."/>
            <person name="Catcheside P."/>
            <person name="Chovatia M."/>
            <person name="Cooper J."/>
            <person name="Damon W."/>
            <person name="Desjardin D."/>
            <person name="Finy P."/>
            <person name="Geml J."/>
            <person name="Haridas S."/>
            <person name="Hughes K."/>
            <person name="Justo A."/>
            <person name="Karasinski D."/>
            <person name="Kautmanova I."/>
            <person name="Kiss B."/>
            <person name="Kocsube S."/>
            <person name="Kotiranta H."/>
            <person name="LaButti K.M."/>
            <person name="Lechner B.E."/>
            <person name="Liimatainen K."/>
            <person name="Lipzen A."/>
            <person name="Lukacs Z."/>
            <person name="Mihaltcheva S."/>
            <person name="Morgado L.N."/>
            <person name="Niskanen T."/>
            <person name="Noordeloos M.E."/>
            <person name="Ohm R.A."/>
            <person name="Ortiz-Santana B."/>
            <person name="Ovrebo C."/>
            <person name="Racz N."/>
            <person name="Riley R."/>
            <person name="Savchenko A."/>
            <person name="Shiryaev A."/>
            <person name="Soop K."/>
            <person name="Spirin V."/>
            <person name="Szebenyi C."/>
            <person name="Tomsovsky M."/>
            <person name="Tulloss R.E."/>
            <person name="Uehling J."/>
            <person name="Grigoriev I.V."/>
            <person name="Vagvolgyi C."/>
            <person name="Papp T."/>
            <person name="Martin F.M."/>
            <person name="Miettinen O."/>
            <person name="Hibbett D.S."/>
            <person name="Nagy L.G."/>
        </authorList>
    </citation>
    <scope>NUCLEOTIDE SEQUENCE [LARGE SCALE GENOMIC DNA]</scope>
    <source>
        <strain evidence="2 3">CBS 309.79</strain>
    </source>
</reference>